<feature type="transmembrane region" description="Helical" evidence="1">
    <location>
        <begin position="191"/>
        <end position="207"/>
    </location>
</feature>
<dbReference type="Proteomes" id="UP001252875">
    <property type="component" value="Unassembled WGS sequence"/>
</dbReference>
<evidence type="ECO:0000313" key="2">
    <source>
        <dbReference type="EMBL" id="MDT2599279.1"/>
    </source>
</evidence>
<feature type="transmembrane region" description="Helical" evidence="1">
    <location>
        <begin position="219"/>
        <end position="238"/>
    </location>
</feature>
<feature type="transmembrane region" description="Helical" evidence="1">
    <location>
        <begin position="16"/>
        <end position="34"/>
    </location>
</feature>
<evidence type="ECO:0000313" key="3">
    <source>
        <dbReference type="Proteomes" id="UP001252875"/>
    </source>
</evidence>
<accession>A0ABU3EWN2</accession>
<evidence type="ECO:0008006" key="4">
    <source>
        <dbReference type="Google" id="ProtNLM"/>
    </source>
</evidence>
<gene>
    <name evidence="2" type="ORF">P7D85_05800</name>
</gene>
<dbReference type="EMBL" id="JARPYI010000002">
    <property type="protein sequence ID" value="MDT2599279.1"/>
    <property type="molecule type" value="Genomic_DNA"/>
</dbReference>
<sequence>MSKDKKKILVRLDNRYTRLRISIIYILMLSSFFLSDWKLPIGGIAFSDLFALLTLGITITDMKDLKRKQVLLILGLIGILGLNLYSNYLFNPAFELGTSWIYFGKFIVYSLALFNLYNLTRKYQTESLLFKFLSIGAMISVIFALLIYLIQIFHLSIPYEFLWKFTRSDVASYTFRGSSIIRMRGLSSEPSYFGGQIILILTLNYFNQFGFRLNSTVEFLILACGILSFSFSVVPVLILLKIFDFFNRYGLDFLRKYWFALLLILSVGVVIVFFDQFYITFFYRIITILNKGDTSASSRIVGSWQYVQNIFIGNGVGKTPAIWNNFAYVLSDFGLIPFLMFLFGTLYIVKENFYFGLFFIMISFQKGGYLSFYYWLIICFFLIFSQNNLKTRKKEYLYEK</sequence>
<keyword evidence="1" id="KW-1133">Transmembrane helix</keyword>
<organism evidence="2 3">
    <name type="scientific">Enterococcus hulanensis</name>
    <dbReference type="NCBI Taxonomy" id="2559929"/>
    <lineage>
        <taxon>Bacteria</taxon>
        <taxon>Bacillati</taxon>
        <taxon>Bacillota</taxon>
        <taxon>Bacilli</taxon>
        <taxon>Lactobacillales</taxon>
        <taxon>Enterococcaceae</taxon>
        <taxon>Enterococcus</taxon>
    </lineage>
</organism>
<feature type="transmembrane region" description="Helical" evidence="1">
    <location>
        <begin position="258"/>
        <end position="281"/>
    </location>
</feature>
<comment type="caution">
    <text evidence="2">The sequence shown here is derived from an EMBL/GenBank/DDBJ whole genome shotgun (WGS) entry which is preliminary data.</text>
</comment>
<dbReference type="RefSeq" id="WP_311822003.1">
    <property type="nucleotide sequence ID" value="NZ_JARPYF010000004.1"/>
</dbReference>
<name>A0ABU3EWN2_9ENTE</name>
<keyword evidence="1" id="KW-0472">Membrane</keyword>
<protein>
    <recommendedName>
        <fullName evidence="4">Wzy</fullName>
    </recommendedName>
</protein>
<feature type="transmembrane region" description="Helical" evidence="1">
    <location>
        <begin position="40"/>
        <end position="58"/>
    </location>
</feature>
<reference evidence="2 3" key="1">
    <citation type="submission" date="2023-03" db="EMBL/GenBank/DDBJ databases">
        <authorList>
            <person name="Shen W."/>
            <person name="Cai J."/>
        </authorList>
    </citation>
    <scope>NUCLEOTIDE SEQUENCE [LARGE SCALE GENOMIC DNA]</scope>
    <source>
        <strain evidence="2 3">D6-4</strain>
    </source>
</reference>
<keyword evidence="3" id="KW-1185">Reference proteome</keyword>
<feature type="transmembrane region" description="Helical" evidence="1">
    <location>
        <begin position="100"/>
        <end position="117"/>
    </location>
</feature>
<feature type="transmembrane region" description="Helical" evidence="1">
    <location>
        <begin position="355"/>
        <end position="384"/>
    </location>
</feature>
<feature type="transmembrane region" description="Helical" evidence="1">
    <location>
        <begin position="326"/>
        <end position="349"/>
    </location>
</feature>
<feature type="transmembrane region" description="Helical" evidence="1">
    <location>
        <begin position="129"/>
        <end position="153"/>
    </location>
</feature>
<evidence type="ECO:0000256" key="1">
    <source>
        <dbReference type="SAM" id="Phobius"/>
    </source>
</evidence>
<feature type="transmembrane region" description="Helical" evidence="1">
    <location>
        <begin position="70"/>
        <end position="88"/>
    </location>
</feature>
<proteinExistence type="predicted"/>
<keyword evidence="1" id="KW-0812">Transmembrane</keyword>